<feature type="transmembrane region" description="Helical" evidence="1">
    <location>
        <begin position="99"/>
        <end position="121"/>
    </location>
</feature>
<dbReference type="Proteomes" id="UP000563898">
    <property type="component" value="Unassembled WGS sequence"/>
</dbReference>
<dbReference type="OMA" id="MNGVEHR"/>
<keyword evidence="1" id="KW-0472">Membrane</keyword>
<name>A0A846WMV9_9ACTN</name>
<gene>
    <name evidence="2" type="ORF">HGA05_11130</name>
</gene>
<reference evidence="2 3" key="1">
    <citation type="submission" date="2020-04" db="EMBL/GenBank/DDBJ databases">
        <title>MicrobeNet Type strains.</title>
        <authorList>
            <person name="Nicholson A.C."/>
        </authorList>
    </citation>
    <scope>NUCLEOTIDE SEQUENCE [LARGE SCALE GENOMIC DNA]</scope>
    <source>
        <strain evidence="2 3">ATCC BAA-14</strain>
    </source>
</reference>
<keyword evidence="1" id="KW-0812">Transmembrane</keyword>
<comment type="caution">
    <text evidence="2">The sequence shown here is derived from an EMBL/GenBank/DDBJ whole genome shotgun (WGS) entry which is preliminary data.</text>
</comment>
<feature type="transmembrane region" description="Helical" evidence="1">
    <location>
        <begin position="218"/>
        <end position="238"/>
    </location>
</feature>
<sequence length="263" mass="30079">MISPGTLAAVRTELGRIRTNPTDTLLMLAFNSAMVLVLWFALPRTWFFTFTGPEGLPYALAGWMYADVCATNVLAPDRERVLSSLDDPRAFAELLRSKALGLWLLVGPACATLAIIISLVWNRSWQFTTEVVLAVAVVPLGALAMTSLVGIMFPYHLRSLRWRWEHRRQFKQVILRWLVLLVLPYTLYPVAFGLIVALPVTIWRLSRRLGWDRDLSTIDFLVCVTMAVIITALMWTLAHRFAVGWVRRHRERVREYLLDVERG</sequence>
<feature type="transmembrane region" description="Helical" evidence="1">
    <location>
        <begin position="25"/>
        <end position="43"/>
    </location>
</feature>
<dbReference type="EMBL" id="JAAXPC010000005">
    <property type="protein sequence ID" value="NKY02130.1"/>
    <property type="molecule type" value="Genomic_DNA"/>
</dbReference>
<evidence type="ECO:0000313" key="2">
    <source>
        <dbReference type="EMBL" id="NKY02130.1"/>
    </source>
</evidence>
<protein>
    <recommendedName>
        <fullName evidence="4">Transmembrane protein</fullName>
    </recommendedName>
</protein>
<dbReference type="GeneID" id="90160700"/>
<evidence type="ECO:0000313" key="3">
    <source>
        <dbReference type="Proteomes" id="UP000563898"/>
    </source>
</evidence>
<accession>A0A846WMV9</accession>
<feature type="transmembrane region" description="Helical" evidence="1">
    <location>
        <begin position="174"/>
        <end position="198"/>
    </location>
</feature>
<dbReference type="RefSeq" id="WP_006367835.1">
    <property type="nucleotide sequence ID" value="NZ_CP073075.1"/>
</dbReference>
<feature type="transmembrane region" description="Helical" evidence="1">
    <location>
        <begin position="133"/>
        <end position="153"/>
    </location>
</feature>
<keyword evidence="1" id="KW-1133">Transmembrane helix</keyword>
<proteinExistence type="predicted"/>
<dbReference type="AlphaFoldDB" id="A0A846WMV9"/>
<evidence type="ECO:0000256" key="1">
    <source>
        <dbReference type="SAM" id="Phobius"/>
    </source>
</evidence>
<organism evidence="2 3">
    <name type="scientific">Gordonia polyisoprenivorans</name>
    <dbReference type="NCBI Taxonomy" id="84595"/>
    <lineage>
        <taxon>Bacteria</taxon>
        <taxon>Bacillati</taxon>
        <taxon>Actinomycetota</taxon>
        <taxon>Actinomycetes</taxon>
        <taxon>Mycobacteriales</taxon>
        <taxon>Gordoniaceae</taxon>
        <taxon>Gordonia</taxon>
    </lineage>
</organism>
<evidence type="ECO:0008006" key="4">
    <source>
        <dbReference type="Google" id="ProtNLM"/>
    </source>
</evidence>